<dbReference type="NCBIfam" id="NF033545">
    <property type="entry name" value="transpos_IS630"/>
    <property type="match status" value="1"/>
</dbReference>
<feature type="domain" description="Tc1-like transposase DDE" evidence="2">
    <location>
        <begin position="146"/>
        <end position="277"/>
    </location>
</feature>
<dbReference type="Pfam" id="PF13384">
    <property type="entry name" value="HTH_23"/>
    <property type="match status" value="1"/>
</dbReference>
<evidence type="ECO:0000256" key="1">
    <source>
        <dbReference type="SAM" id="MobiDB-lite"/>
    </source>
</evidence>
<protein>
    <submittedName>
        <fullName evidence="3">IS630 family transposase</fullName>
    </submittedName>
</protein>
<name>A0A975U0V8_9PROT</name>
<gene>
    <name evidence="3" type="ORF">KO353_13065</name>
</gene>
<reference evidence="3" key="1">
    <citation type="submission" date="2021-06" db="EMBL/GenBank/DDBJ databases">
        <title>Elioraea tepida, sp. nov., a moderately thermophilic aerobic anoxygenic phototrophic bacterium isolated from an alkaline siliceous hot spring mat community in Yellowstone National Park, WY, USA.</title>
        <authorList>
            <person name="Saini M.K."/>
            <person name="Yoshida S."/>
            <person name="Sebastian A."/>
            <person name="Hirose S."/>
            <person name="Hara E."/>
            <person name="Tamaki H."/>
            <person name="Soulier N.T."/>
            <person name="Albert I."/>
            <person name="Hanada S."/>
            <person name="Bryant D.A."/>
            <person name="Tank M."/>
        </authorList>
    </citation>
    <scope>NUCLEOTIDE SEQUENCE</scope>
    <source>
        <strain evidence="3">MS-P2</strain>
    </source>
</reference>
<dbReference type="EMBL" id="CP076448">
    <property type="protein sequence ID" value="QXM24180.1"/>
    <property type="molecule type" value="Genomic_DNA"/>
</dbReference>
<dbReference type="PANTHER" id="PTHR46564:SF1">
    <property type="entry name" value="TRANSPOSASE"/>
    <property type="match status" value="1"/>
</dbReference>
<evidence type="ECO:0000313" key="4">
    <source>
        <dbReference type="Proteomes" id="UP000694001"/>
    </source>
</evidence>
<dbReference type="InterPro" id="IPR047655">
    <property type="entry name" value="Transpos_IS630-like"/>
</dbReference>
<sequence length="315" mass="35269">MPRALSVDLRVRVLGAVAAGATHREAAERFGVSAASVSRWRKREREQGDPRPGRLGGDRRSGQIEARHDAVMAALGPGRDATIEEVRASLAEQGLVFGFGTIQRFFARHAITRKKKTAHATEQDRPDVLIRREAWFEGQLDLDPDRLVFIDETWASTNMARRHGRCRRGERLRVGVPHGHWKTTTFVHALTMRGFIAPWVLDGPINRDAFETYVAKVLIPELRPGDIVVMDNLSSHKGPRVRQMIDAAGAQLRYLPPYSPDFNPIENAFAKLKALQRKAAERTIGGLWDDIGRILDLFHPAECANYFTAAGYHAT</sequence>
<feature type="compositionally biased region" description="Basic and acidic residues" evidence="1">
    <location>
        <begin position="43"/>
        <end position="63"/>
    </location>
</feature>
<evidence type="ECO:0000313" key="3">
    <source>
        <dbReference type="EMBL" id="QXM24180.1"/>
    </source>
</evidence>
<dbReference type="AlphaFoldDB" id="A0A975U0V8"/>
<dbReference type="RefSeq" id="WP_218285172.1">
    <property type="nucleotide sequence ID" value="NZ_CP076448.1"/>
</dbReference>
<dbReference type="Pfam" id="PF13358">
    <property type="entry name" value="DDE_3"/>
    <property type="match status" value="1"/>
</dbReference>
<dbReference type="KEGG" id="elio:KO353_13065"/>
<dbReference type="InterPro" id="IPR038717">
    <property type="entry name" value="Tc1-like_DDE_dom"/>
</dbReference>
<dbReference type="PANTHER" id="PTHR46564">
    <property type="entry name" value="TRANSPOSASE"/>
    <property type="match status" value="1"/>
</dbReference>
<accession>A0A975U0V8</accession>
<evidence type="ECO:0000259" key="2">
    <source>
        <dbReference type="Pfam" id="PF13358"/>
    </source>
</evidence>
<proteinExistence type="predicted"/>
<organism evidence="3 4">
    <name type="scientific">Elioraea tepida</name>
    <dbReference type="NCBI Taxonomy" id="2843330"/>
    <lineage>
        <taxon>Bacteria</taxon>
        <taxon>Pseudomonadati</taxon>
        <taxon>Pseudomonadota</taxon>
        <taxon>Alphaproteobacteria</taxon>
        <taxon>Acetobacterales</taxon>
        <taxon>Elioraeaceae</taxon>
        <taxon>Elioraea</taxon>
    </lineage>
</organism>
<feature type="region of interest" description="Disordered" evidence="1">
    <location>
        <begin position="38"/>
        <end position="63"/>
    </location>
</feature>
<dbReference type="Proteomes" id="UP000694001">
    <property type="component" value="Chromosome"/>
</dbReference>
<keyword evidence="4" id="KW-1185">Reference proteome</keyword>